<organism evidence="1 2">
    <name type="scientific">Psilocybe cyanescens</name>
    <dbReference type="NCBI Taxonomy" id="93625"/>
    <lineage>
        <taxon>Eukaryota</taxon>
        <taxon>Fungi</taxon>
        <taxon>Dikarya</taxon>
        <taxon>Basidiomycota</taxon>
        <taxon>Agaricomycotina</taxon>
        <taxon>Agaricomycetes</taxon>
        <taxon>Agaricomycetidae</taxon>
        <taxon>Agaricales</taxon>
        <taxon>Agaricineae</taxon>
        <taxon>Strophariaceae</taxon>
        <taxon>Psilocybe</taxon>
    </lineage>
</organism>
<evidence type="ECO:0000313" key="1">
    <source>
        <dbReference type="EMBL" id="PPQ71385.1"/>
    </source>
</evidence>
<reference evidence="1 2" key="1">
    <citation type="journal article" date="2018" name="Evol. Lett.">
        <title>Horizontal gene cluster transfer increased hallucinogenic mushroom diversity.</title>
        <authorList>
            <person name="Reynolds H.T."/>
            <person name="Vijayakumar V."/>
            <person name="Gluck-Thaler E."/>
            <person name="Korotkin H.B."/>
            <person name="Matheny P.B."/>
            <person name="Slot J.C."/>
        </authorList>
    </citation>
    <scope>NUCLEOTIDE SEQUENCE [LARGE SCALE GENOMIC DNA]</scope>
    <source>
        <strain evidence="1 2">2631</strain>
    </source>
</reference>
<name>A0A409VYQ9_PSICY</name>
<protein>
    <submittedName>
        <fullName evidence="1">Uncharacterized protein</fullName>
    </submittedName>
</protein>
<dbReference type="Proteomes" id="UP000283269">
    <property type="component" value="Unassembled WGS sequence"/>
</dbReference>
<dbReference type="EMBL" id="NHYD01003866">
    <property type="protein sequence ID" value="PPQ71385.1"/>
    <property type="molecule type" value="Genomic_DNA"/>
</dbReference>
<dbReference type="InParanoid" id="A0A409VYQ9"/>
<dbReference type="AlphaFoldDB" id="A0A409VYQ9"/>
<sequence>MFLSPENQLTQALPVLPVELIDDIIDEASRTLDVSSVSAIALASHTFRIHANKERFSSLVPYRNDGHNIEHTSRGIRTLADIIECGHSVKPSMPGVCEFVTSFSLQMIGYYDKVMPALEDGCLAYIFNNLFRPSRFPPSSAARSLSLYIYRWSRDNDDYYDDDEDNPRYNGLSWKSIHPKLLIALEDLLRLSELTQLDLAEMRNIPRNFLQGSNIKHLHLYRSTVSEFGSYYNFDNTAGGGPMLLESLDIDCFVSHCWRRPLYV</sequence>
<comment type="caution">
    <text evidence="1">The sequence shown here is derived from an EMBL/GenBank/DDBJ whole genome shotgun (WGS) entry which is preliminary data.</text>
</comment>
<accession>A0A409VYQ9</accession>
<dbReference type="OrthoDB" id="2745898at2759"/>
<gene>
    <name evidence="1" type="ORF">CVT25_003230</name>
</gene>
<evidence type="ECO:0000313" key="2">
    <source>
        <dbReference type="Proteomes" id="UP000283269"/>
    </source>
</evidence>
<proteinExistence type="predicted"/>
<keyword evidence="2" id="KW-1185">Reference proteome</keyword>